<dbReference type="Gene3D" id="2.40.37.20">
    <property type="entry name" value="D-serine dehydratase-like domain"/>
    <property type="match status" value="1"/>
</dbReference>
<dbReference type="Pfam" id="PF14031">
    <property type="entry name" value="D-ser_dehydrat"/>
    <property type="match status" value="1"/>
</dbReference>
<proteinExistence type="predicted"/>
<dbReference type="AlphaFoldDB" id="A0A127A4S6"/>
<protein>
    <submittedName>
        <fullName evidence="2">Alanine racemase</fullName>
    </submittedName>
</protein>
<evidence type="ECO:0000313" key="2">
    <source>
        <dbReference type="EMBL" id="AMM34439.1"/>
    </source>
</evidence>
<dbReference type="Proteomes" id="UP000070134">
    <property type="component" value="Chromosome"/>
</dbReference>
<dbReference type="PANTHER" id="PTHR28004">
    <property type="entry name" value="ZGC:162816-RELATED"/>
    <property type="match status" value="1"/>
</dbReference>
<dbReference type="SMART" id="SM01119">
    <property type="entry name" value="D-ser_dehydrat"/>
    <property type="match status" value="1"/>
</dbReference>
<dbReference type="InterPro" id="IPR029066">
    <property type="entry name" value="PLP-binding_barrel"/>
</dbReference>
<dbReference type="InterPro" id="IPR026956">
    <property type="entry name" value="D-ser_dehydrat-like_dom"/>
</dbReference>
<dbReference type="EMBL" id="CP014518">
    <property type="protein sequence ID" value="AMM34439.1"/>
    <property type="molecule type" value="Genomic_DNA"/>
</dbReference>
<feature type="domain" description="D-serine dehydratase-like" evidence="1">
    <location>
        <begin position="330"/>
        <end position="427"/>
    </location>
</feature>
<dbReference type="STRING" id="37927.SA2016_3782"/>
<sequence length="442" mass="47467">MPGQLRLGELGTTRLSARDKGIPDRAVGMTVAEFLASGPRLSEFWTPIVALDGERIRHNLTVMGRWCAERGLELMPHGKTTMAPSLWQQQLDAGSLGITLATMGQVRTARSFGLASIMLANSVVDERSLAYLAGELADPELRFVCWADSIETLEAMERGLRRAGTPRPVDVCVELGAPGGRTGARTVAEAHDVARRAAASDVLRLAGVSGYEGSLAHDRSEESLAAVRSYVERQVELHRDLEELYDGEGDLYVTAGGSAYPDVVADVYGSAMADDPRTGDSRTGGPRTLWTLRSGAYITHDDGFYRQISPFDEGSARAAGPATASRLRSAMRGVARVVSHPERGLALLDGGKRDFPFDEGLPVPRGVAADLDGAWAPLAEASILAMNDQHSYLGLAGQDVSMGSVVALGLSHPCTTFDKWRFLPVVASQDDDRVVDLVQTFF</sequence>
<name>A0A127A4S6_9MICC</name>
<dbReference type="SUPFAM" id="SSF51419">
    <property type="entry name" value="PLP-binding barrel"/>
    <property type="match status" value="1"/>
</dbReference>
<dbReference type="RefSeq" id="WP_066501133.1">
    <property type="nucleotide sequence ID" value="NZ_BJMO01000059.1"/>
</dbReference>
<organism evidence="2 3">
    <name type="scientific">Sinomonas atrocyanea</name>
    <dbReference type="NCBI Taxonomy" id="37927"/>
    <lineage>
        <taxon>Bacteria</taxon>
        <taxon>Bacillati</taxon>
        <taxon>Actinomycetota</taxon>
        <taxon>Actinomycetes</taxon>
        <taxon>Micrococcales</taxon>
        <taxon>Micrococcaceae</taxon>
        <taxon>Sinomonas</taxon>
    </lineage>
</organism>
<dbReference type="PATRIC" id="fig|37927.3.peg.3877"/>
<dbReference type="PANTHER" id="PTHR28004:SF8">
    <property type="entry name" value="D-SERINE DEAMINASE"/>
    <property type="match status" value="1"/>
</dbReference>
<dbReference type="InterPro" id="IPR051466">
    <property type="entry name" value="D-amino_acid_metab_enzyme"/>
</dbReference>
<accession>A0A127A4S6</accession>
<dbReference type="InterPro" id="IPR042208">
    <property type="entry name" value="D-ser_dehydrat-like_sf"/>
</dbReference>
<gene>
    <name evidence="2" type="ORF">SA2016_3782</name>
</gene>
<evidence type="ECO:0000259" key="1">
    <source>
        <dbReference type="SMART" id="SM01119"/>
    </source>
</evidence>
<dbReference type="OrthoDB" id="9811417at2"/>
<evidence type="ECO:0000313" key="3">
    <source>
        <dbReference type="Proteomes" id="UP000070134"/>
    </source>
</evidence>
<keyword evidence="3" id="KW-1185">Reference proteome</keyword>
<dbReference type="GO" id="GO:0016829">
    <property type="term" value="F:lyase activity"/>
    <property type="evidence" value="ECO:0007669"/>
    <property type="project" value="UniProtKB-KW"/>
</dbReference>
<dbReference type="KEGG" id="satk:SA2016_3782"/>
<reference evidence="2 3" key="1">
    <citation type="submission" date="2016-02" db="EMBL/GenBank/DDBJ databases">
        <title>Complete genome of Sinomonas atrocyanea KCTC 3377.</title>
        <authorList>
            <person name="Kim K.M."/>
        </authorList>
    </citation>
    <scope>NUCLEOTIDE SEQUENCE [LARGE SCALE GENOMIC DNA]</scope>
    <source>
        <strain evidence="2 3">KCTC 3377</strain>
    </source>
</reference>
<dbReference type="Gene3D" id="3.20.20.10">
    <property type="entry name" value="Alanine racemase"/>
    <property type="match status" value="1"/>
</dbReference>